<dbReference type="InterPro" id="IPR019775">
    <property type="entry name" value="WD40_repeat_CS"/>
</dbReference>
<keyword evidence="6" id="KW-1185">Reference proteome</keyword>
<gene>
    <name evidence="5" type="ORF">PPNO1_LOCUS3114</name>
</gene>
<feature type="repeat" description="WD" evidence="3">
    <location>
        <begin position="920"/>
        <end position="961"/>
    </location>
</feature>
<dbReference type="InterPro" id="IPR015943">
    <property type="entry name" value="WD40/YVTN_repeat-like_dom_sf"/>
</dbReference>
<dbReference type="AlphaFoldDB" id="A0A9P1GYU0"/>
<dbReference type="PROSITE" id="PS50082">
    <property type="entry name" value="WD_REPEATS_2"/>
    <property type="match status" value="3"/>
</dbReference>
<dbReference type="PROSITE" id="PS50294">
    <property type="entry name" value="WD_REPEATS_REGION"/>
    <property type="match status" value="2"/>
</dbReference>
<evidence type="ECO:0000313" key="5">
    <source>
        <dbReference type="EMBL" id="CAI4213368.1"/>
    </source>
</evidence>
<dbReference type="EMBL" id="CALLCH030000008">
    <property type="protein sequence ID" value="CAI4213368.1"/>
    <property type="molecule type" value="Genomic_DNA"/>
</dbReference>
<dbReference type="PROSITE" id="PS00678">
    <property type="entry name" value="WD_REPEATS_1"/>
    <property type="match status" value="2"/>
</dbReference>
<dbReference type="Proteomes" id="UP000838763">
    <property type="component" value="Unassembled WGS sequence"/>
</dbReference>
<dbReference type="PROSITE" id="PS50837">
    <property type="entry name" value="NACHT"/>
    <property type="match status" value="1"/>
</dbReference>
<dbReference type="OrthoDB" id="538223at2759"/>
<reference evidence="5" key="1">
    <citation type="submission" date="2022-11" db="EMBL/GenBank/DDBJ databases">
        <authorList>
            <person name="Scott C."/>
            <person name="Bruce N."/>
        </authorList>
    </citation>
    <scope>NUCLEOTIDE SEQUENCE</scope>
</reference>
<comment type="caution">
    <text evidence="5">The sequence shown here is derived from an EMBL/GenBank/DDBJ whole genome shotgun (WGS) entry which is preliminary data.</text>
</comment>
<evidence type="ECO:0000256" key="3">
    <source>
        <dbReference type="PROSITE-ProRule" id="PRU00221"/>
    </source>
</evidence>
<dbReference type="InterPro" id="IPR011047">
    <property type="entry name" value="Quinoprotein_ADH-like_sf"/>
</dbReference>
<organism evidence="5 6">
    <name type="scientific">Parascedosporium putredinis</name>
    <dbReference type="NCBI Taxonomy" id="1442378"/>
    <lineage>
        <taxon>Eukaryota</taxon>
        <taxon>Fungi</taxon>
        <taxon>Dikarya</taxon>
        <taxon>Ascomycota</taxon>
        <taxon>Pezizomycotina</taxon>
        <taxon>Sordariomycetes</taxon>
        <taxon>Hypocreomycetidae</taxon>
        <taxon>Microascales</taxon>
        <taxon>Microascaceae</taxon>
        <taxon>Parascedosporium</taxon>
    </lineage>
</organism>
<sequence>METPLYPPSGPDARATWGNTVIGGNAQVHQGNVYSSGVNQKEQCWVDLRVLDPRDDMERIEGNKDKLLDEAYRWVFSTPEYSHFTTWDSDGALHLPRNRLLWIKGHAGTGKTMLMIGTIRSLSNLAPGSRFPDISFFFFQGTSKVLSSAVSALRSLIWLLAVKQPQLFSHVLEQYQYSGARLFTDHNAFSALSKIFQNMLRDPRLSPVYFALDAIDECAEGQVELIQLILTTFTLTHKVKWLISGRPEVDLSYEFQLLNSGRSNPSETLLELNSQRLGDPVSAYIQYKLEAFRNRRGYTASILAEISREVNLRSENTFLWVSLAFRDLERVYGGYAVERIRKMPSGLSELYDHMMTRIQAGSFMQPEDCMRVLEAAFLAFRPLSLPELSLLTDLPTNMAKEATEKCGSFLTITGDIVNLIHLSAKEYLERIYSIDLAGKHAAMGRRSLEAMSSRLIFNMYKLSMDSSPVSLSPPDPDPLTPLRYPCEFWADHLCFPSNEALQNNPNLADGGVVWGFLTEHLLQWLESLSLQSKVSKGAQILERLSQATEPIISPRLCRLLSDALKFLGIHGSIIEKAPLQVYGSALVFSPDSSEVRKMCWESRLPVIRKVVGDVSQIAFSPDSKSLRAFCNTNFPETHTKIAFCDIETGSIIKSVLAFGHKAVRMALWPDGKTLASASSYGHIKLWDTMTYDYRDIRHEKGVIFSTVAFSPDGKTLACASNHSLLLRDTATGLSLGELPGFPDTTAIAFSPDGKILASAADETTWVWDVATGANRTQPPVRKIIFSSDGKMAASTSDDTNVQLWDVSTGELRQTLRGHRTDVVSCTFSPDGKMLASVSSDRVLYLWDAATGLPRRRPNGDDCFSSAWVEYDDRDDDDFSLNRIVGGPPHTFSLDSAKLACASDGLIDLWNITSEELRQIPVGDTKVIAAMAFSPDGRMIVSMTRKGHISLWDVATGTLLRTTGCIELSILLDYPGLGCDYGHTHTDDEGPGSLLS</sequence>
<proteinExistence type="predicted"/>
<dbReference type="PANTHER" id="PTHR10039:SF17">
    <property type="entry name" value="FUNGAL STAND N-TERMINAL GOODBYE DOMAIN-CONTAINING PROTEIN-RELATED"/>
    <property type="match status" value="1"/>
</dbReference>
<dbReference type="SUPFAM" id="SSF50998">
    <property type="entry name" value="Quinoprotein alcohol dehydrogenase-like"/>
    <property type="match status" value="1"/>
</dbReference>
<evidence type="ECO:0000256" key="2">
    <source>
        <dbReference type="ARBA" id="ARBA00022737"/>
    </source>
</evidence>
<dbReference type="CDD" id="cd00200">
    <property type="entry name" value="WD40"/>
    <property type="match status" value="1"/>
</dbReference>
<dbReference type="InterPro" id="IPR007111">
    <property type="entry name" value="NACHT_NTPase"/>
</dbReference>
<name>A0A9P1GYU0_9PEZI</name>
<dbReference type="PANTHER" id="PTHR10039">
    <property type="entry name" value="AMELOGENIN"/>
    <property type="match status" value="1"/>
</dbReference>
<feature type="repeat" description="WD" evidence="3">
    <location>
        <begin position="815"/>
        <end position="856"/>
    </location>
</feature>
<accession>A0A9P1GYU0</accession>
<dbReference type="SMART" id="SM00320">
    <property type="entry name" value="WD40"/>
    <property type="match status" value="6"/>
</dbReference>
<evidence type="ECO:0000259" key="4">
    <source>
        <dbReference type="PROSITE" id="PS50837"/>
    </source>
</evidence>
<feature type="repeat" description="WD" evidence="3">
    <location>
        <begin position="780"/>
        <end position="814"/>
    </location>
</feature>
<dbReference type="Gene3D" id="3.40.50.300">
    <property type="entry name" value="P-loop containing nucleotide triphosphate hydrolases"/>
    <property type="match status" value="1"/>
</dbReference>
<dbReference type="Pfam" id="PF00400">
    <property type="entry name" value="WD40"/>
    <property type="match status" value="6"/>
</dbReference>
<evidence type="ECO:0000313" key="6">
    <source>
        <dbReference type="Proteomes" id="UP000838763"/>
    </source>
</evidence>
<keyword evidence="2" id="KW-0677">Repeat</keyword>
<protein>
    <recommendedName>
        <fullName evidence="4">NACHT domain-containing protein</fullName>
    </recommendedName>
</protein>
<dbReference type="Gene3D" id="2.130.10.10">
    <property type="entry name" value="YVTN repeat-like/Quinoprotein amine dehydrogenase"/>
    <property type="match status" value="3"/>
</dbReference>
<dbReference type="InterPro" id="IPR001680">
    <property type="entry name" value="WD40_rpt"/>
</dbReference>
<feature type="domain" description="NACHT" evidence="4">
    <location>
        <begin position="99"/>
        <end position="247"/>
    </location>
</feature>
<dbReference type="Pfam" id="PF24883">
    <property type="entry name" value="NPHP3_N"/>
    <property type="match status" value="1"/>
</dbReference>
<dbReference type="InterPro" id="IPR056884">
    <property type="entry name" value="NPHP3-like_N"/>
</dbReference>
<evidence type="ECO:0000256" key="1">
    <source>
        <dbReference type="ARBA" id="ARBA00022574"/>
    </source>
</evidence>
<dbReference type="InterPro" id="IPR027417">
    <property type="entry name" value="P-loop_NTPase"/>
</dbReference>
<keyword evidence="1 3" id="KW-0853">WD repeat</keyword>